<dbReference type="Gene3D" id="3.40.50.1000">
    <property type="entry name" value="HAD superfamily/HAD-like"/>
    <property type="match status" value="1"/>
</dbReference>
<dbReference type="SUPFAM" id="SSF48239">
    <property type="entry name" value="Terpenoid cyclases/Protein prenyltransferases"/>
    <property type="match status" value="1"/>
</dbReference>
<dbReference type="InterPro" id="IPR023214">
    <property type="entry name" value="HAD_sf"/>
</dbReference>
<protein>
    <recommendedName>
        <fullName evidence="4">HAD-like protein</fullName>
    </recommendedName>
</protein>
<reference evidence="2 3" key="1">
    <citation type="submission" date="2014-06" db="EMBL/GenBank/DDBJ databases">
        <title>Evolutionary Origins and Diversification of the Mycorrhizal Mutualists.</title>
        <authorList>
            <consortium name="DOE Joint Genome Institute"/>
            <consortium name="Mycorrhizal Genomics Consortium"/>
            <person name="Kohler A."/>
            <person name="Kuo A."/>
            <person name="Nagy L.G."/>
            <person name="Floudas D."/>
            <person name="Copeland A."/>
            <person name="Barry K.W."/>
            <person name="Cichocki N."/>
            <person name="Veneault-Fourrey C."/>
            <person name="LaButti K."/>
            <person name="Lindquist E.A."/>
            <person name="Lipzen A."/>
            <person name="Lundell T."/>
            <person name="Morin E."/>
            <person name="Murat C."/>
            <person name="Riley R."/>
            <person name="Ohm R."/>
            <person name="Sun H."/>
            <person name="Tunlid A."/>
            <person name="Henrissat B."/>
            <person name="Grigoriev I.V."/>
            <person name="Hibbett D.S."/>
            <person name="Martin F."/>
        </authorList>
    </citation>
    <scope>NUCLEOTIDE SEQUENCE [LARGE SCALE GENOMIC DNA]</scope>
    <source>
        <strain evidence="2 3">SS14</strain>
    </source>
</reference>
<keyword evidence="3" id="KW-1185">Reference proteome</keyword>
<dbReference type="GO" id="GO:0016791">
    <property type="term" value="F:phosphatase activity"/>
    <property type="evidence" value="ECO:0007669"/>
    <property type="project" value="UniProtKB-ARBA"/>
</dbReference>
<dbReference type="Pfam" id="PF00702">
    <property type="entry name" value="Hydrolase"/>
    <property type="match status" value="1"/>
</dbReference>
<accession>A0A0C9V3D9</accession>
<feature type="region of interest" description="Disordered" evidence="1">
    <location>
        <begin position="1"/>
        <end position="20"/>
    </location>
</feature>
<dbReference type="InterPro" id="IPR008930">
    <property type="entry name" value="Terpenoid_cyclase/PrenylTrfase"/>
</dbReference>
<feature type="compositionally biased region" description="Polar residues" evidence="1">
    <location>
        <begin position="1"/>
        <end position="14"/>
    </location>
</feature>
<proteinExistence type="predicted"/>
<dbReference type="SFLD" id="SFLDS00003">
    <property type="entry name" value="Haloacid_Dehalogenase"/>
    <property type="match status" value="1"/>
</dbReference>
<sequence length="517" mass="57807">MAPTAIFTQTQSSLYEGHTDDSESNHVVHLNTPTSIIFDLGDVLFTWTAASPASPLPPETLKAILRSSTWFEYERGNIDEESAYNAVAEEFNVSAGDVAAAFNAARDSLQSSPPLLHAIRELKDKGIKIYAMSNISAPDWEVLKTKATPDEWGLFDRVFTSAAARERKPNLGFYHHVVAETGVDPAKTIFVDDKIENVLSARSLGIRSLVFDNAANVIRQLKNFCQDPVERAWAFLENNKKKLLSYTSTGVMIRENFAQLLILEATDDPSLVEYTHHDGQWNFFQGMFYQWKGKLTTEQFPNDLDTTSLGLTIAPNISDAARQEVMDQILERRNQDGIVQVYFIQNRPRIDPVVCVNVLTLFYRYGRGHELTETLAWVKNVLTHRAYLGGTYYYATAECFLYFLSRFIISAPSEVSKSLRSAFRRAISERFGAPGDALALSMRIIAAANVGLFDDIDLPTLLSLQEEDGRFTGYFYKYGASGLLIGNDGVTTALAGQAIESVKHLRRYQPSNISLLT</sequence>
<evidence type="ECO:0008006" key="4">
    <source>
        <dbReference type="Google" id="ProtNLM"/>
    </source>
</evidence>
<dbReference type="NCBIfam" id="TIGR01509">
    <property type="entry name" value="HAD-SF-IA-v3"/>
    <property type="match status" value="1"/>
</dbReference>
<evidence type="ECO:0000256" key="1">
    <source>
        <dbReference type="SAM" id="MobiDB-lite"/>
    </source>
</evidence>
<dbReference type="SFLD" id="SFLDG01129">
    <property type="entry name" value="C1.5:_HAD__Beta-PGM__Phosphata"/>
    <property type="match status" value="1"/>
</dbReference>
<name>A0A0C9V3D9_SPHS4</name>
<dbReference type="PANTHER" id="PTHR43611:SF3">
    <property type="entry name" value="FLAVIN MONONUCLEOTIDE HYDROLASE 1, CHLOROPLATIC"/>
    <property type="match status" value="1"/>
</dbReference>
<organism evidence="2 3">
    <name type="scientific">Sphaerobolus stellatus (strain SS14)</name>
    <dbReference type="NCBI Taxonomy" id="990650"/>
    <lineage>
        <taxon>Eukaryota</taxon>
        <taxon>Fungi</taxon>
        <taxon>Dikarya</taxon>
        <taxon>Basidiomycota</taxon>
        <taxon>Agaricomycotina</taxon>
        <taxon>Agaricomycetes</taxon>
        <taxon>Phallomycetidae</taxon>
        <taxon>Geastrales</taxon>
        <taxon>Sphaerobolaceae</taxon>
        <taxon>Sphaerobolus</taxon>
    </lineage>
</organism>
<dbReference type="CDD" id="cd02603">
    <property type="entry name" value="HAD_sEH-N_like"/>
    <property type="match status" value="1"/>
</dbReference>
<dbReference type="SUPFAM" id="SSF56784">
    <property type="entry name" value="HAD-like"/>
    <property type="match status" value="1"/>
</dbReference>
<dbReference type="HOGENOM" id="CLU_019989_1_0_1"/>
<dbReference type="Gene3D" id="1.10.150.240">
    <property type="entry name" value="Putative phosphatase, domain 2"/>
    <property type="match status" value="1"/>
</dbReference>
<dbReference type="PANTHER" id="PTHR43611">
    <property type="entry name" value="ALPHA-D-GLUCOSE 1-PHOSPHATE PHOSPHATASE"/>
    <property type="match status" value="1"/>
</dbReference>
<evidence type="ECO:0000313" key="2">
    <source>
        <dbReference type="EMBL" id="KIJ41429.1"/>
    </source>
</evidence>
<dbReference type="InterPro" id="IPR036412">
    <property type="entry name" value="HAD-like_sf"/>
</dbReference>
<dbReference type="Proteomes" id="UP000054279">
    <property type="component" value="Unassembled WGS sequence"/>
</dbReference>
<dbReference type="InterPro" id="IPR023198">
    <property type="entry name" value="PGP-like_dom2"/>
</dbReference>
<dbReference type="EMBL" id="KN837137">
    <property type="protein sequence ID" value="KIJ41429.1"/>
    <property type="molecule type" value="Genomic_DNA"/>
</dbReference>
<dbReference type="InterPro" id="IPR006439">
    <property type="entry name" value="HAD-SF_hydro_IA"/>
</dbReference>
<gene>
    <name evidence="2" type="ORF">M422DRAFT_172366</name>
</gene>
<dbReference type="OrthoDB" id="2012566at2759"/>
<evidence type="ECO:0000313" key="3">
    <source>
        <dbReference type="Proteomes" id="UP000054279"/>
    </source>
</evidence>
<dbReference type="AlphaFoldDB" id="A0A0C9V3D9"/>